<evidence type="ECO:0000313" key="2">
    <source>
        <dbReference type="Proteomes" id="UP000620327"/>
    </source>
</evidence>
<dbReference type="RefSeq" id="WP_187013171.1">
    <property type="nucleotide sequence ID" value="NZ_JACOQI010000001.1"/>
</dbReference>
<keyword evidence="2" id="KW-1185">Reference proteome</keyword>
<dbReference type="EMBL" id="JACOQI010000001">
    <property type="protein sequence ID" value="MBC5768748.1"/>
    <property type="molecule type" value="Genomic_DNA"/>
</dbReference>
<gene>
    <name evidence="1" type="ORF">H8Z83_00070</name>
</gene>
<accession>A0A923MFS3</accession>
<comment type="caution">
    <text evidence="1">The sequence shown here is derived from an EMBL/GenBank/DDBJ whole genome shotgun (WGS) entry which is preliminary data.</text>
</comment>
<dbReference type="AlphaFoldDB" id="A0A923MFS3"/>
<reference evidence="1" key="1">
    <citation type="submission" date="2020-08" db="EMBL/GenBank/DDBJ databases">
        <title>Genome public.</title>
        <authorList>
            <person name="Liu C."/>
            <person name="Sun Q."/>
        </authorList>
    </citation>
    <scope>NUCLEOTIDE SEQUENCE</scope>
    <source>
        <strain evidence="1">BX15</strain>
    </source>
</reference>
<protein>
    <submittedName>
        <fullName evidence="1">Uncharacterized protein</fullName>
    </submittedName>
</protein>
<organism evidence="1 2">
    <name type="scientific">Dysosmobacter segnis</name>
    <dbReference type="NCBI Taxonomy" id="2763042"/>
    <lineage>
        <taxon>Bacteria</taxon>
        <taxon>Bacillati</taxon>
        <taxon>Bacillota</taxon>
        <taxon>Clostridia</taxon>
        <taxon>Eubacteriales</taxon>
        <taxon>Oscillospiraceae</taxon>
        <taxon>Dysosmobacter</taxon>
    </lineage>
</organism>
<dbReference type="Proteomes" id="UP000620327">
    <property type="component" value="Unassembled WGS sequence"/>
</dbReference>
<name>A0A923MFS3_9FIRM</name>
<proteinExistence type="predicted"/>
<evidence type="ECO:0000313" key="1">
    <source>
        <dbReference type="EMBL" id="MBC5768748.1"/>
    </source>
</evidence>
<sequence>MTRIILLERLRAFTEEVTADLIMPTRLQKGDTEQSFRPANVYLTRLPDGTSATKKAPYVLHQVITGMDQQPQGQRVTSSAKVRSICCVYNDDEQEGGLMLLNLMERLRIAMLRQVVIGGQFTLDLEAGLETLVYPDDTAPYFVGEMISTWKLPPVEREVNL</sequence>